<name>A0ACC2HFI7_DALPE</name>
<accession>A0ACC2HFI7</accession>
<sequence length="76" mass="8301">MAVAPSSDALRAPARPPDPPPTTKKSNRIAASEAILRQITVCLMRGDSDRRSEKSELKYNLSTLSTLNQQSACECR</sequence>
<dbReference type="Proteomes" id="UP001157502">
    <property type="component" value="Chromosome 2"/>
</dbReference>
<reference evidence="1" key="1">
    <citation type="submission" date="2021-05" db="EMBL/GenBank/DDBJ databases">
        <authorList>
            <person name="Pan Q."/>
            <person name="Jouanno E."/>
            <person name="Zahm M."/>
            <person name="Klopp C."/>
            <person name="Cabau C."/>
            <person name="Louis A."/>
            <person name="Berthelot C."/>
            <person name="Parey E."/>
            <person name="Roest Crollius H."/>
            <person name="Montfort J."/>
            <person name="Robinson-Rechavi M."/>
            <person name="Bouchez O."/>
            <person name="Lampietro C."/>
            <person name="Lopez Roques C."/>
            <person name="Donnadieu C."/>
            <person name="Postlethwait J."/>
            <person name="Bobe J."/>
            <person name="Dillon D."/>
            <person name="Chandos A."/>
            <person name="von Hippel F."/>
            <person name="Guiguen Y."/>
        </authorList>
    </citation>
    <scope>NUCLEOTIDE SEQUENCE</scope>
    <source>
        <strain evidence="1">YG-Jan2019</strain>
    </source>
</reference>
<keyword evidence="2" id="KW-1185">Reference proteome</keyword>
<protein>
    <submittedName>
        <fullName evidence="1">Uncharacterized protein</fullName>
    </submittedName>
</protein>
<evidence type="ECO:0000313" key="2">
    <source>
        <dbReference type="Proteomes" id="UP001157502"/>
    </source>
</evidence>
<dbReference type="EMBL" id="CM055729">
    <property type="protein sequence ID" value="KAJ8014656.1"/>
    <property type="molecule type" value="Genomic_DNA"/>
</dbReference>
<evidence type="ECO:0000313" key="1">
    <source>
        <dbReference type="EMBL" id="KAJ8014656.1"/>
    </source>
</evidence>
<organism evidence="1 2">
    <name type="scientific">Dallia pectoralis</name>
    <name type="common">Alaska blackfish</name>
    <dbReference type="NCBI Taxonomy" id="75939"/>
    <lineage>
        <taxon>Eukaryota</taxon>
        <taxon>Metazoa</taxon>
        <taxon>Chordata</taxon>
        <taxon>Craniata</taxon>
        <taxon>Vertebrata</taxon>
        <taxon>Euteleostomi</taxon>
        <taxon>Actinopterygii</taxon>
        <taxon>Neopterygii</taxon>
        <taxon>Teleostei</taxon>
        <taxon>Protacanthopterygii</taxon>
        <taxon>Esociformes</taxon>
        <taxon>Umbridae</taxon>
        <taxon>Dallia</taxon>
    </lineage>
</organism>
<proteinExistence type="predicted"/>
<gene>
    <name evidence="1" type="ORF">DPEC_G00017900</name>
</gene>
<comment type="caution">
    <text evidence="1">The sequence shown here is derived from an EMBL/GenBank/DDBJ whole genome shotgun (WGS) entry which is preliminary data.</text>
</comment>